<evidence type="ECO:0000259" key="21">
    <source>
        <dbReference type="PROSITE" id="PS51385"/>
    </source>
</evidence>
<feature type="binding site" evidence="17">
    <location>
        <position position="477"/>
    </location>
    <ligand>
        <name>AMP</name>
        <dbReference type="ChEBI" id="CHEBI:456215"/>
    </ligand>
</feature>
<dbReference type="PIRSF" id="PIRSF017184">
    <property type="entry name" value="Nnr"/>
    <property type="match status" value="1"/>
</dbReference>
<evidence type="ECO:0000256" key="10">
    <source>
        <dbReference type="ARBA" id="ARBA00023027"/>
    </source>
</evidence>
<evidence type="ECO:0000256" key="11">
    <source>
        <dbReference type="ARBA" id="ARBA00023235"/>
    </source>
</evidence>
<evidence type="ECO:0000256" key="18">
    <source>
        <dbReference type="HAMAP-Rule" id="MF_01966"/>
    </source>
</evidence>
<keyword evidence="7 17" id="KW-0067">ATP-binding</keyword>
<comment type="function">
    <text evidence="17">Catalyzes the dehydration of the S-form of NAD(P)HX at the expense of ADP, which is converted to AMP. Together with NAD(P)HX epimerase, which catalyzes the epimerization of the S- and R-forms, the enzyme allows the repair of both epimers of NAD(P)HX, a damaged form of NAD(P)H that is a result of enzymatic or heat-dependent hydration.</text>
</comment>
<evidence type="ECO:0000256" key="2">
    <source>
        <dbReference type="ARBA" id="ARBA00000909"/>
    </source>
</evidence>
<proteinExistence type="inferred from homology"/>
<dbReference type="Proteomes" id="UP000198356">
    <property type="component" value="Unassembled WGS sequence"/>
</dbReference>
<dbReference type="Pfam" id="PF03853">
    <property type="entry name" value="YjeF_N"/>
    <property type="match status" value="1"/>
</dbReference>
<evidence type="ECO:0000256" key="16">
    <source>
        <dbReference type="ARBA" id="ARBA00049209"/>
    </source>
</evidence>
<keyword evidence="13" id="KW-0511">Multifunctional enzyme</keyword>
<evidence type="ECO:0000256" key="5">
    <source>
        <dbReference type="ARBA" id="ARBA00022723"/>
    </source>
</evidence>
<comment type="cofactor">
    <cofactor evidence="17">
        <name>Mg(2+)</name>
        <dbReference type="ChEBI" id="CHEBI:18420"/>
    </cofactor>
</comment>
<keyword evidence="5 18" id="KW-0479">Metal-binding</keyword>
<feature type="binding site" evidence="17">
    <location>
        <position position="411"/>
    </location>
    <ligand>
        <name>(6S)-NADPHX</name>
        <dbReference type="ChEBI" id="CHEBI:64076"/>
    </ligand>
</feature>
<comment type="cofactor">
    <cofactor evidence="18 19">
        <name>K(+)</name>
        <dbReference type="ChEBI" id="CHEBI:29103"/>
    </cofactor>
    <text evidence="18 19">Binds 1 potassium ion per subunit.</text>
</comment>
<feature type="binding site" evidence="17">
    <location>
        <position position="478"/>
    </location>
    <ligand>
        <name>(6S)-NADPHX</name>
        <dbReference type="ChEBI" id="CHEBI:64076"/>
    </ligand>
</feature>
<dbReference type="Gene3D" id="3.40.1190.20">
    <property type="match status" value="1"/>
</dbReference>
<dbReference type="EMBL" id="FZOU01000001">
    <property type="protein sequence ID" value="SNS37577.1"/>
    <property type="molecule type" value="Genomic_DNA"/>
</dbReference>
<evidence type="ECO:0000256" key="4">
    <source>
        <dbReference type="ARBA" id="ARBA00009524"/>
    </source>
</evidence>
<evidence type="ECO:0000256" key="1">
    <source>
        <dbReference type="ARBA" id="ARBA00000013"/>
    </source>
</evidence>
<evidence type="ECO:0000256" key="6">
    <source>
        <dbReference type="ARBA" id="ARBA00022741"/>
    </source>
</evidence>
<dbReference type="GO" id="GO:0046872">
    <property type="term" value="F:metal ion binding"/>
    <property type="evidence" value="ECO:0007669"/>
    <property type="project" value="UniProtKB-UniRule"/>
</dbReference>
<dbReference type="CDD" id="cd01171">
    <property type="entry name" value="YXKO-related"/>
    <property type="match status" value="1"/>
</dbReference>
<evidence type="ECO:0000256" key="15">
    <source>
        <dbReference type="ARBA" id="ARBA00048238"/>
    </source>
</evidence>
<feature type="domain" description="YjeF C-terminal" evidence="20">
    <location>
        <begin position="242"/>
        <end position="538"/>
    </location>
</feature>
<sequence length="560" mass="57720">MGRRVDYGEEMKILTAAEMGAADKRSVEAGVPIGELMASAGEAVARFCLRQYPLAARVMVLCGKGNNGGDGFVAARVLAGEGVGVRVLLLGAEEDVKGEAATALAELKEATSDEIVEELFEGAEGLEEGLVELLGEADLLLDAVVGTGFKPPLRGLPLVVRATLEAVSVPVVAVDLPSGWDADSMAETVAGAFRADAVVTFTAPKLAHVFGHLTSAIFGPVVVAEIGSPEAAVVSQTNLHWGGAAKSIAEKPRGINSNKGKFGHVLLVGGSYGTSGAPSMASLAALRAGAGLVTAAVPHCIVEAVGRITPELMVRGLKQAPAPRSGEDWGVASPLNLANECLEELMKGIKVLAIGPGLSQKPGAPEFARGMVRKTSVPVVIDADALNAFAGETELLKAAAAEGRPVVLTPHPGEMGRLAGLTVPEVEADRIGLARRFATEHGVTLVLKGWRTLIAHPDGRIAVNTTGNPAMAKGGSGDILTGIVAAMVAQFPDRVAEAVEAAVYLHGLAGDFAAQAMDEHTVLATDTLAHLSDAFRYRVADEDGFVWVAGLRPPVKSVVE</sequence>
<comment type="catalytic activity">
    <reaction evidence="16 17 19">
        <text>(6S)-NADPHX + ADP = AMP + phosphate + NADPH + H(+)</text>
        <dbReference type="Rhea" id="RHEA:32235"/>
        <dbReference type="ChEBI" id="CHEBI:15378"/>
        <dbReference type="ChEBI" id="CHEBI:43474"/>
        <dbReference type="ChEBI" id="CHEBI:57783"/>
        <dbReference type="ChEBI" id="CHEBI:64076"/>
        <dbReference type="ChEBI" id="CHEBI:456215"/>
        <dbReference type="ChEBI" id="CHEBI:456216"/>
        <dbReference type="EC" id="4.2.1.136"/>
    </reaction>
</comment>
<dbReference type="GO" id="GO:0052856">
    <property type="term" value="F:NAD(P)HX epimerase activity"/>
    <property type="evidence" value="ECO:0007669"/>
    <property type="project" value="UniProtKB-UniRule"/>
</dbReference>
<dbReference type="GO" id="GO:0046496">
    <property type="term" value="P:nicotinamide nucleotide metabolic process"/>
    <property type="evidence" value="ECO:0007669"/>
    <property type="project" value="UniProtKB-UniRule"/>
</dbReference>
<dbReference type="InterPro" id="IPR000631">
    <property type="entry name" value="CARKD"/>
</dbReference>
<comment type="catalytic activity">
    <reaction evidence="2 18 19">
        <text>(6R)-NADPHX = (6S)-NADPHX</text>
        <dbReference type="Rhea" id="RHEA:32227"/>
        <dbReference type="ChEBI" id="CHEBI:64076"/>
        <dbReference type="ChEBI" id="CHEBI:64077"/>
        <dbReference type="EC" id="5.1.99.6"/>
    </reaction>
</comment>
<dbReference type="GO" id="GO:0052855">
    <property type="term" value="F:ADP-dependent NAD(P)H-hydrate dehydratase activity"/>
    <property type="evidence" value="ECO:0007669"/>
    <property type="project" value="UniProtKB-UniRule"/>
</dbReference>
<feature type="domain" description="YjeF N-terminal" evidence="21">
    <location>
        <begin position="19"/>
        <end position="234"/>
    </location>
</feature>
<keyword evidence="10 17" id="KW-0520">NAD</keyword>
<dbReference type="HAMAP" id="MF_01965">
    <property type="entry name" value="NADHX_dehydratase"/>
    <property type="match status" value="1"/>
</dbReference>
<comment type="function">
    <text evidence="18">Catalyzes the epimerization of the S- and R-forms of NAD(P)HX, a damaged form of NAD(P)H that is a result of enzymatic or heat-dependent hydration. This is a prerequisite for the S-specific NAD(P)H-hydrate dehydratase to allow the repair of both epimers of NAD(P)HX.</text>
</comment>
<keyword evidence="6 17" id="KW-0547">Nucleotide-binding</keyword>
<dbReference type="NCBIfam" id="TIGR00197">
    <property type="entry name" value="yjeF_nterm"/>
    <property type="match status" value="1"/>
</dbReference>
<dbReference type="GO" id="GO:0005524">
    <property type="term" value="F:ATP binding"/>
    <property type="evidence" value="ECO:0007669"/>
    <property type="project" value="UniProtKB-UniRule"/>
</dbReference>
<dbReference type="NCBIfam" id="TIGR00196">
    <property type="entry name" value="yjeF_cterm"/>
    <property type="match status" value="1"/>
</dbReference>
<comment type="similarity">
    <text evidence="4 19">In the C-terminal section; belongs to the NnrD/CARKD family.</text>
</comment>
<evidence type="ECO:0000313" key="23">
    <source>
        <dbReference type="Proteomes" id="UP000198356"/>
    </source>
</evidence>
<comment type="similarity">
    <text evidence="3 19">In the N-terminal section; belongs to the NnrE/AIBP family.</text>
</comment>
<comment type="function">
    <text evidence="14 19">Bifunctional enzyme that catalyzes the epimerization of the S- and R-forms of NAD(P)HX and the dehydration of the S-form of NAD(P)HX at the expense of ADP, which is converted to AMP. This allows the repair of both epimers of NAD(P)HX, a damaged form of NAD(P)H that is a result of enzymatic or heat-dependent hydration.</text>
</comment>
<evidence type="ECO:0000259" key="20">
    <source>
        <dbReference type="PROSITE" id="PS51383"/>
    </source>
</evidence>
<evidence type="ECO:0000256" key="19">
    <source>
        <dbReference type="PIRNR" id="PIRNR017184"/>
    </source>
</evidence>
<evidence type="ECO:0000256" key="14">
    <source>
        <dbReference type="ARBA" id="ARBA00025153"/>
    </source>
</evidence>
<feature type="binding site" evidence="18">
    <location>
        <begin position="66"/>
        <end position="70"/>
    </location>
    <ligand>
        <name>(6S)-NADPHX</name>
        <dbReference type="ChEBI" id="CHEBI:64076"/>
    </ligand>
</feature>
<feature type="binding site" evidence="18">
    <location>
        <position position="175"/>
    </location>
    <ligand>
        <name>(6S)-NADPHX</name>
        <dbReference type="ChEBI" id="CHEBI:64076"/>
    </ligand>
</feature>
<dbReference type="PANTHER" id="PTHR12592:SF0">
    <property type="entry name" value="ATP-DEPENDENT (S)-NAD(P)H-HYDRATE DEHYDRATASE"/>
    <property type="match status" value="1"/>
</dbReference>
<evidence type="ECO:0000256" key="7">
    <source>
        <dbReference type="ARBA" id="ARBA00022840"/>
    </source>
</evidence>
<evidence type="ECO:0000256" key="8">
    <source>
        <dbReference type="ARBA" id="ARBA00022857"/>
    </source>
</evidence>
<comment type="catalytic activity">
    <reaction evidence="1 18 19">
        <text>(6R)-NADHX = (6S)-NADHX</text>
        <dbReference type="Rhea" id="RHEA:32215"/>
        <dbReference type="ChEBI" id="CHEBI:64074"/>
        <dbReference type="ChEBI" id="CHEBI:64075"/>
        <dbReference type="EC" id="5.1.99.6"/>
    </reaction>
</comment>
<dbReference type="PROSITE" id="PS51383">
    <property type="entry name" value="YJEF_C_3"/>
    <property type="match status" value="1"/>
</dbReference>
<evidence type="ECO:0000256" key="12">
    <source>
        <dbReference type="ARBA" id="ARBA00023239"/>
    </source>
</evidence>
<keyword evidence="12 17" id="KW-0456">Lyase</keyword>
<dbReference type="EC" id="4.2.1.136" evidence="19"/>
<dbReference type="HAMAP" id="MF_01966">
    <property type="entry name" value="NADHX_epimerase"/>
    <property type="match status" value="1"/>
</dbReference>
<dbReference type="InterPro" id="IPR036652">
    <property type="entry name" value="YjeF_N_dom_sf"/>
</dbReference>
<evidence type="ECO:0000256" key="17">
    <source>
        <dbReference type="HAMAP-Rule" id="MF_01965"/>
    </source>
</evidence>
<dbReference type="SUPFAM" id="SSF64153">
    <property type="entry name" value="YjeF N-terminal domain-like"/>
    <property type="match status" value="1"/>
</dbReference>
<dbReference type="InterPro" id="IPR030677">
    <property type="entry name" value="Nnr"/>
</dbReference>
<reference evidence="22 23" key="1">
    <citation type="submission" date="2017-06" db="EMBL/GenBank/DDBJ databases">
        <authorList>
            <person name="Kim H.J."/>
            <person name="Triplett B.A."/>
        </authorList>
    </citation>
    <scope>NUCLEOTIDE SEQUENCE [LARGE SCALE GENOMIC DNA]</scope>
    <source>
        <strain evidence="22 23">DSM 18704</strain>
    </source>
</reference>
<evidence type="ECO:0000256" key="9">
    <source>
        <dbReference type="ARBA" id="ARBA00022958"/>
    </source>
</evidence>
<feature type="binding site" evidence="18">
    <location>
        <position position="67"/>
    </location>
    <ligand>
        <name>K(+)</name>
        <dbReference type="ChEBI" id="CHEBI:29103"/>
    </ligand>
</feature>
<dbReference type="PANTHER" id="PTHR12592">
    <property type="entry name" value="ATP-DEPENDENT (S)-NAD(P)H-HYDRATE DEHYDRATASE FAMILY MEMBER"/>
    <property type="match status" value="1"/>
</dbReference>
<feature type="binding site" evidence="18">
    <location>
        <position position="142"/>
    </location>
    <ligand>
        <name>K(+)</name>
        <dbReference type="ChEBI" id="CHEBI:29103"/>
    </ligand>
</feature>
<comment type="caution">
    <text evidence="18">Lacks conserved residue(s) required for the propagation of feature annotation.</text>
</comment>
<comment type="catalytic activity">
    <reaction evidence="15 17 19">
        <text>(6S)-NADHX + ADP = AMP + phosphate + NADH + H(+)</text>
        <dbReference type="Rhea" id="RHEA:32223"/>
        <dbReference type="ChEBI" id="CHEBI:15378"/>
        <dbReference type="ChEBI" id="CHEBI:43474"/>
        <dbReference type="ChEBI" id="CHEBI:57945"/>
        <dbReference type="ChEBI" id="CHEBI:64074"/>
        <dbReference type="ChEBI" id="CHEBI:456215"/>
        <dbReference type="ChEBI" id="CHEBI:456216"/>
        <dbReference type="EC" id="4.2.1.136"/>
    </reaction>
</comment>
<keyword evidence="23" id="KW-1185">Reference proteome</keyword>
<dbReference type="Gene3D" id="3.40.50.10260">
    <property type="entry name" value="YjeF N-terminal domain"/>
    <property type="match status" value="1"/>
</dbReference>
<dbReference type="Pfam" id="PF01256">
    <property type="entry name" value="Carb_kinase"/>
    <property type="match status" value="1"/>
</dbReference>
<gene>
    <name evidence="17" type="primary">nnrD</name>
    <name evidence="18" type="synonym">nnrE</name>
    <name evidence="22" type="ORF">SAMN05421770_101717</name>
</gene>
<protein>
    <recommendedName>
        <fullName evidence="19">Bifunctional NAD(P)H-hydrate repair enzyme</fullName>
    </recommendedName>
    <alternativeName>
        <fullName evidence="19">Nicotinamide nucleotide repair protein</fullName>
    </alternativeName>
    <domain>
        <recommendedName>
            <fullName evidence="19">ADP-dependent (S)-NAD(P)H-hydrate dehydratase</fullName>
            <ecNumber evidence="19">4.2.1.136</ecNumber>
        </recommendedName>
        <alternativeName>
            <fullName evidence="19">ADP-dependent NAD(P)HX dehydratase</fullName>
        </alternativeName>
    </domain>
    <domain>
        <recommendedName>
            <fullName evidence="19">NAD(P)H-hydrate epimerase</fullName>
            <ecNumber evidence="19">5.1.99.6</ecNumber>
        </recommendedName>
    </domain>
</protein>
<comment type="similarity">
    <text evidence="18">Belongs to the NnrE/AIBP family.</text>
</comment>
<dbReference type="AlphaFoldDB" id="A0A239DYZ1"/>
<dbReference type="InterPro" id="IPR029056">
    <property type="entry name" value="Ribokinase-like"/>
</dbReference>
<keyword evidence="11 18" id="KW-0413">Isomerase</keyword>
<accession>A0A239DYZ1</accession>
<feature type="binding site" evidence="17">
    <location>
        <begin position="448"/>
        <end position="452"/>
    </location>
    <ligand>
        <name>AMP</name>
        <dbReference type="ChEBI" id="CHEBI:456215"/>
    </ligand>
</feature>
<keyword evidence="8 17" id="KW-0521">NADP</keyword>
<evidence type="ECO:0000256" key="3">
    <source>
        <dbReference type="ARBA" id="ARBA00006001"/>
    </source>
</evidence>
<comment type="subunit">
    <text evidence="17">Homotetramer.</text>
</comment>
<keyword evidence="9 18" id="KW-0630">Potassium</keyword>
<dbReference type="InterPro" id="IPR004443">
    <property type="entry name" value="YjeF_N_dom"/>
</dbReference>
<dbReference type="PROSITE" id="PS51385">
    <property type="entry name" value="YJEF_N"/>
    <property type="match status" value="1"/>
</dbReference>
<feature type="binding site" evidence="17">
    <location>
        <position position="357"/>
    </location>
    <ligand>
        <name>(6S)-NADPHX</name>
        <dbReference type="ChEBI" id="CHEBI:64076"/>
    </ligand>
</feature>
<evidence type="ECO:0000256" key="13">
    <source>
        <dbReference type="ARBA" id="ARBA00023268"/>
    </source>
</evidence>
<dbReference type="GO" id="GO:0110051">
    <property type="term" value="P:metabolite repair"/>
    <property type="evidence" value="ECO:0007669"/>
    <property type="project" value="TreeGrafter"/>
</dbReference>
<organism evidence="22 23">
    <name type="scientific">Granulicella rosea</name>
    <dbReference type="NCBI Taxonomy" id="474952"/>
    <lineage>
        <taxon>Bacteria</taxon>
        <taxon>Pseudomonadati</taxon>
        <taxon>Acidobacteriota</taxon>
        <taxon>Terriglobia</taxon>
        <taxon>Terriglobales</taxon>
        <taxon>Acidobacteriaceae</taxon>
        <taxon>Granulicella</taxon>
    </lineage>
</organism>
<evidence type="ECO:0000313" key="22">
    <source>
        <dbReference type="EMBL" id="SNS37577.1"/>
    </source>
</evidence>
<name>A0A239DYZ1_9BACT</name>
<feature type="binding site" evidence="18">
    <location>
        <begin position="146"/>
        <end position="152"/>
    </location>
    <ligand>
        <name>(6S)-NADPHX</name>
        <dbReference type="ChEBI" id="CHEBI:64076"/>
    </ligand>
</feature>
<comment type="similarity">
    <text evidence="17">Belongs to the NnrD/CARKD family.</text>
</comment>
<dbReference type="SUPFAM" id="SSF53613">
    <property type="entry name" value="Ribokinase-like"/>
    <property type="match status" value="1"/>
</dbReference>
<feature type="binding site" evidence="17">
    <location>
        <position position="277"/>
    </location>
    <ligand>
        <name>(6S)-NADPHX</name>
        <dbReference type="ChEBI" id="CHEBI:64076"/>
    </ligand>
</feature>
<feature type="binding site" evidence="18">
    <location>
        <position position="178"/>
    </location>
    <ligand>
        <name>K(+)</name>
        <dbReference type="ChEBI" id="CHEBI:29103"/>
    </ligand>
</feature>
<dbReference type="EC" id="5.1.99.6" evidence="19"/>